<comment type="caution">
    <text evidence="3">The sequence shown here is derived from an EMBL/GenBank/DDBJ whole genome shotgun (WGS) entry which is preliminary data.</text>
</comment>
<reference evidence="3" key="1">
    <citation type="submission" date="2021-05" db="EMBL/GenBank/DDBJ databases">
        <title>The genome of the haptophyte Pavlova lutheri (Diacronema luteri, Pavlovales) - a model for lipid biosynthesis in eukaryotic algae.</title>
        <authorList>
            <person name="Hulatt C.J."/>
            <person name="Posewitz M.C."/>
        </authorList>
    </citation>
    <scope>NUCLEOTIDE SEQUENCE</scope>
    <source>
        <strain evidence="3">NIVA-4/92</strain>
    </source>
</reference>
<feature type="region of interest" description="Disordered" evidence="2">
    <location>
        <begin position="250"/>
        <end position="309"/>
    </location>
</feature>
<accession>A0A8J6C1P3</accession>
<dbReference type="EMBL" id="JAGTXO010000045">
    <property type="protein sequence ID" value="KAG8459007.1"/>
    <property type="molecule type" value="Genomic_DNA"/>
</dbReference>
<organism evidence="3 4">
    <name type="scientific">Diacronema lutheri</name>
    <name type="common">Unicellular marine alga</name>
    <name type="synonym">Monochrysis lutheri</name>
    <dbReference type="NCBI Taxonomy" id="2081491"/>
    <lineage>
        <taxon>Eukaryota</taxon>
        <taxon>Haptista</taxon>
        <taxon>Haptophyta</taxon>
        <taxon>Pavlovophyceae</taxon>
        <taxon>Pavlovales</taxon>
        <taxon>Pavlovaceae</taxon>
        <taxon>Diacronema</taxon>
    </lineage>
</organism>
<keyword evidence="1" id="KW-0175">Coiled coil</keyword>
<dbReference type="AlphaFoldDB" id="A0A8J6C1P3"/>
<dbReference type="Proteomes" id="UP000751190">
    <property type="component" value="Unassembled WGS sequence"/>
</dbReference>
<proteinExistence type="predicted"/>
<gene>
    <name evidence="3" type="ORF">KFE25_006552</name>
</gene>
<feature type="compositionally biased region" description="Gly residues" evidence="2">
    <location>
        <begin position="194"/>
        <end position="205"/>
    </location>
</feature>
<evidence type="ECO:0000313" key="3">
    <source>
        <dbReference type="EMBL" id="KAG8459007.1"/>
    </source>
</evidence>
<sequence length="309" mass="32622">MGKRAAVADPHVDALSRELLTLKEQCSGARMFKAKEGSPTFPFPIAVHLTVPRPAAAAAFDVDDLALKLTFSAGAERAEDNVALGVDSTADMPPQVATAIGSSLETTWRQQLAKRREAATAAGVPEPAGWLLKGLITLVLAKFAVLLQLVPACVEEYMGCDDLGATLRRFMLVLPREPAAGGTRASESGEEGEGGGGGGGGGGGRGEGEEDEEARAFWAEQARKKAEAARLQAIKDANDAEARRQEVEKLRAAGVDVDGPRQLSKKELEEQRSRKRGQGNRLAKTGSRAHKFAGEGSALARDEKKKGGK</sequence>
<keyword evidence="4" id="KW-1185">Reference proteome</keyword>
<evidence type="ECO:0000256" key="1">
    <source>
        <dbReference type="SAM" id="Coils"/>
    </source>
</evidence>
<evidence type="ECO:0000256" key="2">
    <source>
        <dbReference type="SAM" id="MobiDB-lite"/>
    </source>
</evidence>
<feature type="compositionally biased region" description="Basic and acidic residues" evidence="2">
    <location>
        <begin position="300"/>
        <end position="309"/>
    </location>
</feature>
<dbReference type="OrthoDB" id="10614955at2759"/>
<feature type="coiled-coil region" evidence="1">
    <location>
        <begin position="223"/>
        <end position="250"/>
    </location>
</feature>
<feature type="region of interest" description="Disordered" evidence="2">
    <location>
        <begin position="180"/>
        <end position="221"/>
    </location>
</feature>
<name>A0A8J6C1P3_DIALT</name>
<evidence type="ECO:0000313" key="4">
    <source>
        <dbReference type="Proteomes" id="UP000751190"/>
    </source>
</evidence>
<protein>
    <submittedName>
        <fullName evidence="3">Uncharacterized protein</fullName>
    </submittedName>
</protein>
<dbReference type="OMA" id="ACVEEYM"/>